<accession>A0ABV7HLH4</accession>
<proteinExistence type="predicted"/>
<dbReference type="InterPro" id="IPR010836">
    <property type="entry name" value="SapC"/>
</dbReference>
<comment type="caution">
    <text evidence="1">The sequence shown here is derived from an EMBL/GenBank/DDBJ whole genome shotgun (WGS) entry which is preliminary data.</text>
</comment>
<evidence type="ECO:0000313" key="2">
    <source>
        <dbReference type="Proteomes" id="UP001595548"/>
    </source>
</evidence>
<dbReference type="Pfam" id="PF07277">
    <property type="entry name" value="SapC"/>
    <property type="match status" value="1"/>
</dbReference>
<dbReference type="EMBL" id="JBHRTL010000006">
    <property type="protein sequence ID" value="MFC3154724.1"/>
    <property type="molecule type" value="Genomic_DNA"/>
</dbReference>
<reference evidence="2" key="1">
    <citation type="journal article" date="2019" name="Int. J. Syst. Evol. Microbiol.">
        <title>The Global Catalogue of Microorganisms (GCM) 10K type strain sequencing project: providing services to taxonomists for standard genome sequencing and annotation.</title>
        <authorList>
            <consortium name="The Broad Institute Genomics Platform"/>
            <consortium name="The Broad Institute Genome Sequencing Center for Infectious Disease"/>
            <person name="Wu L."/>
            <person name="Ma J."/>
        </authorList>
    </citation>
    <scope>NUCLEOTIDE SEQUENCE [LARGE SCALE GENOMIC DNA]</scope>
    <source>
        <strain evidence="2">KCTC 52141</strain>
    </source>
</reference>
<dbReference type="RefSeq" id="WP_382415139.1">
    <property type="nucleotide sequence ID" value="NZ_AP031500.1"/>
</dbReference>
<gene>
    <name evidence="1" type="ORF">ACFOEB_05865</name>
</gene>
<organism evidence="1 2">
    <name type="scientific">Gilvimarinus japonicus</name>
    <dbReference type="NCBI Taxonomy" id="1796469"/>
    <lineage>
        <taxon>Bacteria</taxon>
        <taxon>Pseudomonadati</taxon>
        <taxon>Pseudomonadota</taxon>
        <taxon>Gammaproteobacteria</taxon>
        <taxon>Cellvibrionales</taxon>
        <taxon>Cellvibrionaceae</taxon>
        <taxon>Gilvimarinus</taxon>
    </lineage>
</organism>
<dbReference type="Proteomes" id="UP001595548">
    <property type="component" value="Unassembled WGS sequence"/>
</dbReference>
<name>A0ABV7HLH4_9GAMM</name>
<evidence type="ECO:0000313" key="1">
    <source>
        <dbReference type="EMBL" id="MFC3154724.1"/>
    </source>
</evidence>
<sequence>MAKYELLNNTSHKDLKVDTQLKADYGDNVHAVPTYLTEFEDVQREYPILFRHDLDDFEAFVVFGFQREENLFLTQAGWSAKYVPAVVARGPFLIGYQRDENGGPEEPMIHVDMDSPRLSEAEGQPVFLEHGGNTPYIDRVSRQLLAIHEGIELNKAMFSAFSALDLIEPVVMDVEIPGQQPFRLQGYYTIHEEKLANLKEADLVALHRAGFLRAAYLVLSSLGNLSRMVEMKKARMLDE</sequence>
<keyword evidence="2" id="KW-1185">Reference proteome</keyword>
<protein>
    <submittedName>
        <fullName evidence="1">SapC family protein</fullName>
    </submittedName>
</protein>